<keyword evidence="1" id="KW-1133">Transmembrane helix</keyword>
<evidence type="ECO:0000313" key="2">
    <source>
        <dbReference type="EMBL" id="MBP2398836.1"/>
    </source>
</evidence>
<keyword evidence="1" id="KW-0812">Transmembrane</keyword>
<gene>
    <name evidence="2" type="ORF">JOF39_001917</name>
</gene>
<dbReference type="RefSeq" id="WP_188947604.1">
    <property type="nucleotide sequence ID" value="NZ_BMPH01000003.1"/>
</dbReference>
<accession>A0ABS4XQP9</accession>
<dbReference type="Proteomes" id="UP001195422">
    <property type="component" value="Unassembled WGS sequence"/>
</dbReference>
<name>A0ABS4XQP9_GLUPR</name>
<reference evidence="2 3" key="1">
    <citation type="submission" date="2021-03" db="EMBL/GenBank/DDBJ databases">
        <title>Sequencing the genomes of 1000 actinobacteria strains.</title>
        <authorList>
            <person name="Klenk H.-P."/>
        </authorList>
    </citation>
    <scope>NUCLEOTIDE SEQUENCE [LARGE SCALE GENOMIC DNA]</scope>
    <source>
        <strain evidence="2 3">DSM 20168</strain>
    </source>
</reference>
<evidence type="ECO:0000256" key="1">
    <source>
        <dbReference type="SAM" id="Phobius"/>
    </source>
</evidence>
<keyword evidence="1" id="KW-0472">Membrane</keyword>
<evidence type="ECO:0000313" key="3">
    <source>
        <dbReference type="Proteomes" id="UP001195422"/>
    </source>
</evidence>
<dbReference type="EMBL" id="JAGIOJ010000001">
    <property type="protein sequence ID" value="MBP2398836.1"/>
    <property type="molecule type" value="Genomic_DNA"/>
</dbReference>
<feature type="transmembrane region" description="Helical" evidence="1">
    <location>
        <begin position="12"/>
        <end position="30"/>
    </location>
</feature>
<protein>
    <recommendedName>
        <fullName evidence="4">DUF4333 domain-containing protein</fullName>
    </recommendedName>
</protein>
<proteinExistence type="predicted"/>
<sequence length="141" mass="15020">MKPLVGKLTKMLAVILAAVVIIVISVSTLISNAMEDLIAAVEDSSHHDPATMYKDDERKLANKIAKLPAVETSDSGKSDANTTRIQIVLSTPYPSSGDLMAISSACTSHATLWGPFETRPVVCTVVSGSGESVDTYKWLLD</sequence>
<evidence type="ECO:0008006" key="4">
    <source>
        <dbReference type="Google" id="ProtNLM"/>
    </source>
</evidence>
<keyword evidence="3" id="KW-1185">Reference proteome</keyword>
<organism evidence="2 3">
    <name type="scientific">Glutamicibacter protophormiae</name>
    <name type="common">Brevibacterium protophormiae</name>
    <dbReference type="NCBI Taxonomy" id="37930"/>
    <lineage>
        <taxon>Bacteria</taxon>
        <taxon>Bacillati</taxon>
        <taxon>Actinomycetota</taxon>
        <taxon>Actinomycetes</taxon>
        <taxon>Micrococcales</taxon>
        <taxon>Micrococcaceae</taxon>
        <taxon>Glutamicibacter</taxon>
    </lineage>
</organism>
<comment type="caution">
    <text evidence="2">The sequence shown here is derived from an EMBL/GenBank/DDBJ whole genome shotgun (WGS) entry which is preliminary data.</text>
</comment>